<dbReference type="GO" id="GO:0061630">
    <property type="term" value="F:ubiquitin protein ligase activity"/>
    <property type="evidence" value="ECO:0007669"/>
    <property type="project" value="UniProtKB-EC"/>
</dbReference>
<evidence type="ECO:0000256" key="4">
    <source>
        <dbReference type="ARBA" id="ARBA00022679"/>
    </source>
</evidence>
<dbReference type="GO" id="GO:0016567">
    <property type="term" value="P:protein ubiquitination"/>
    <property type="evidence" value="ECO:0007669"/>
    <property type="project" value="UniProtKB-UniPathway"/>
</dbReference>
<feature type="compositionally biased region" description="Polar residues" evidence="8">
    <location>
        <begin position="361"/>
        <end position="370"/>
    </location>
</feature>
<dbReference type="Gene3D" id="3.90.1750.10">
    <property type="entry name" value="Hect, E3 ligase catalytic domains"/>
    <property type="match status" value="1"/>
</dbReference>
<dbReference type="UniPathway" id="UPA00143"/>
<dbReference type="CDD" id="cd00078">
    <property type="entry name" value="HECTc"/>
    <property type="match status" value="1"/>
</dbReference>
<evidence type="ECO:0000256" key="8">
    <source>
        <dbReference type="SAM" id="MobiDB-lite"/>
    </source>
</evidence>
<feature type="domain" description="WW" evidence="9">
    <location>
        <begin position="397"/>
        <end position="430"/>
    </location>
</feature>
<dbReference type="Gene3D" id="2.60.40.2840">
    <property type="match status" value="1"/>
</dbReference>
<evidence type="ECO:0000256" key="7">
    <source>
        <dbReference type="PROSITE-ProRule" id="PRU00104"/>
    </source>
</evidence>
<proteinExistence type="predicted"/>
<dbReference type="Pfam" id="PF00397">
    <property type="entry name" value="WW"/>
    <property type="match status" value="1"/>
</dbReference>
<dbReference type="FunFam" id="3.30.2410.10:FF:000001">
    <property type="entry name" value="E3 ubiquitin-protein ligase NEDD4-like"/>
    <property type="match status" value="1"/>
</dbReference>
<name>A0A0K0G1R4_STRVS</name>
<dbReference type="FunFam" id="3.90.1750.10:FF:000079">
    <property type="entry name" value="E3 ubiquitin-protein ligase"/>
    <property type="match status" value="1"/>
</dbReference>
<dbReference type="Pfam" id="PF00632">
    <property type="entry name" value="HECT"/>
    <property type="match status" value="1"/>
</dbReference>
<dbReference type="InterPro" id="IPR036020">
    <property type="entry name" value="WW_dom_sf"/>
</dbReference>
<dbReference type="GO" id="GO:0005737">
    <property type="term" value="C:cytoplasm"/>
    <property type="evidence" value="ECO:0007669"/>
    <property type="project" value="TreeGrafter"/>
</dbReference>
<evidence type="ECO:0000259" key="9">
    <source>
        <dbReference type="PROSITE" id="PS50020"/>
    </source>
</evidence>
<keyword evidence="4" id="KW-0808">Transferase</keyword>
<protein>
    <recommendedName>
        <fullName evidence="3">HECT-type E3 ubiquitin transferase</fullName>
        <ecNumber evidence="3">2.3.2.26</ecNumber>
    </recommendedName>
</protein>
<accession>A0A0K0G1R4</accession>
<keyword evidence="11" id="KW-1185">Reference proteome</keyword>
<dbReference type="CDD" id="cd00201">
    <property type="entry name" value="WW"/>
    <property type="match status" value="1"/>
</dbReference>
<evidence type="ECO:0000256" key="3">
    <source>
        <dbReference type="ARBA" id="ARBA00012485"/>
    </source>
</evidence>
<dbReference type="SUPFAM" id="SSF51045">
    <property type="entry name" value="WW domain"/>
    <property type="match status" value="1"/>
</dbReference>
<dbReference type="PANTHER" id="PTHR11254">
    <property type="entry name" value="HECT DOMAIN UBIQUITIN-PROTEIN LIGASE"/>
    <property type="match status" value="1"/>
</dbReference>
<feature type="region of interest" description="Disordered" evidence="8">
    <location>
        <begin position="361"/>
        <end position="395"/>
    </location>
</feature>
<feature type="active site" description="Glycyl thioester intermediate" evidence="7">
    <location>
        <position position="1047"/>
    </location>
</feature>
<reference evidence="11" key="1">
    <citation type="submission" date="2014-07" db="EMBL/GenBank/DDBJ databases">
        <authorList>
            <person name="Martin A.A"/>
            <person name="De Silva N."/>
        </authorList>
    </citation>
    <scope>NUCLEOTIDE SEQUENCE</scope>
</reference>
<dbReference type="WBParaSite" id="SVE_1865600.1">
    <property type="protein sequence ID" value="SVE_1865600.1"/>
    <property type="gene ID" value="SVE_1865600"/>
</dbReference>
<sequence length="1079" mass="124723">MSYLHDVPSKNDNFLLINKEILFLPTSNQPNDIVVSWNFESPISMIDWIGLYKVEEKNPLYYLSYQQIKSTVTTSLIFKLKHESINTSLYSLNSTFIFRYYDGLSGSLRATSPQFCIFSHARLIIHELSINGQIHSSRTKKQQNIKSCFGKIYCGDFSYRTLTIDRITNDEEFRWKNLKFLFPVDCSKDLTVEIVREEHFFGKNKIVGIATIPFLDLINSARNRNLVSYTCHLRKHTIQEEDTKVPSLIKETCHSLNIACLTITIRITPTIEESIDKQENLLLSLTNNNNLTNPLIATMNKPKDCNKNEREIMLVRKNMPSDKNANTIISLKKNTSSMTKENNQIDYSIYNHSTNSLSYKSDSKIMNTPQSSSISSGVSSLSDSSTSSSKSSTDIISNLPKGFEARIDKDGRIFYIDHINKTTTWNLPNNNGKKSFIDINNRKLNTTDVLMNNFNMKYTCTRRTTVHSSNDVLQPALAFLQRSDFLNILQTNLEALEIYNSSSYLKHMITKIRKKENEDEKSNIYYYEKFSKNKELITFVNLFADKTQPLPVDWQELTTMKTDGSIKFYANHKNKQITPIDPRLPIEIKKRTRSVPSKKNNIEDGITSLTKIYQNIDEIKELVKEHYPQLTNRIFKKLNLISKVGETALLRFANDLDIITAISLYEEKCKEKIDIERKNDTDNNNKVQNNDNEIYSIEFKEKVNYFYTTLSRNGYGTGPTKIKLLLRRFFLVEDSFTKILSIDSTQLRKSQFTVSFEDEDGLDYGGPSRELFFLLSRDLFNPYYGLFEYSNSNVYTVIIANDSSKVKNYLKWFELCGRVIGLALIHRCLIDTFFSRPFYKLLLGIPYTVDDLKDMDIEYYNSLKWISNNDITGCVDFTFTATTTINGKNIDVDLLPDGGNLLVTEYNKDQYINLLLKHRIERNIQEQIKAITRGLYDVIDSNYLRVFSPSQLSLLLSGTMDIDLEDWRENTEYKGGYFDSHVLINWFWNVVYKLTNAERLKLLKFVTGTSSIPFEGFKGLRGSNGGLKKFTIEKWGEPNSLPRAHTCFNRLDLPLYKDQQTIKNKLLIAINESDSYAIE</sequence>
<dbReference type="SMART" id="SM00456">
    <property type="entry name" value="WW"/>
    <property type="match status" value="2"/>
</dbReference>
<dbReference type="InterPro" id="IPR001202">
    <property type="entry name" value="WW_dom"/>
</dbReference>
<dbReference type="GO" id="GO:0048260">
    <property type="term" value="P:positive regulation of receptor-mediated endocytosis"/>
    <property type="evidence" value="ECO:0007669"/>
    <property type="project" value="UniProtKB-ARBA"/>
</dbReference>
<feature type="domain" description="WW" evidence="9">
    <location>
        <begin position="548"/>
        <end position="584"/>
    </location>
</feature>
<dbReference type="InterPro" id="IPR035983">
    <property type="entry name" value="Hect_E3_ubiquitin_ligase"/>
</dbReference>
<dbReference type="PROSITE" id="PS50237">
    <property type="entry name" value="HECT"/>
    <property type="match status" value="1"/>
</dbReference>
<dbReference type="STRING" id="75913.A0A0K0G1R4"/>
<dbReference type="GO" id="GO:0045879">
    <property type="term" value="P:negative regulation of smoothened signaling pathway"/>
    <property type="evidence" value="ECO:0007669"/>
    <property type="project" value="UniProtKB-ARBA"/>
</dbReference>
<dbReference type="AlphaFoldDB" id="A0A0K0G1R4"/>
<dbReference type="InterPro" id="IPR032348">
    <property type="entry name" value="HECW_N"/>
</dbReference>
<evidence type="ECO:0000256" key="2">
    <source>
        <dbReference type="ARBA" id="ARBA00004906"/>
    </source>
</evidence>
<evidence type="ECO:0000256" key="1">
    <source>
        <dbReference type="ARBA" id="ARBA00000885"/>
    </source>
</evidence>
<evidence type="ECO:0000313" key="12">
    <source>
        <dbReference type="WBParaSite" id="SVE_1865600.1"/>
    </source>
</evidence>
<feature type="compositionally biased region" description="Low complexity" evidence="8">
    <location>
        <begin position="371"/>
        <end position="395"/>
    </location>
</feature>
<evidence type="ECO:0000313" key="11">
    <source>
        <dbReference type="Proteomes" id="UP000035680"/>
    </source>
</evidence>
<dbReference type="InterPro" id="IPR000569">
    <property type="entry name" value="HECT_dom"/>
</dbReference>
<dbReference type="SUPFAM" id="SSF56204">
    <property type="entry name" value="Hect, E3 ligase catalytic domain"/>
    <property type="match status" value="1"/>
</dbReference>
<dbReference type="Gene3D" id="3.30.2160.10">
    <property type="entry name" value="Hect, E3 ligase catalytic domain"/>
    <property type="match status" value="1"/>
</dbReference>
<dbReference type="EC" id="2.3.2.26" evidence="3"/>
<dbReference type="Gene3D" id="3.30.2410.10">
    <property type="entry name" value="Hect, E3 ligase catalytic domain"/>
    <property type="match status" value="1"/>
</dbReference>
<dbReference type="Proteomes" id="UP000035680">
    <property type="component" value="Unassembled WGS sequence"/>
</dbReference>
<evidence type="ECO:0000256" key="6">
    <source>
        <dbReference type="ARBA" id="ARBA00022786"/>
    </source>
</evidence>
<evidence type="ECO:0000256" key="5">
    <source>
        <dbReference type="ARBA" id="ARBA00022737"/>
    </source>
</evidence>
<evidence type="ECO:0000259" key="10">
    <source>
        <dbReference type="PROSITE" id="PS50237"/>
    </source>
</evidence>
<feature type="domain" description="HECT" evidence="10">
    <location>
        <begin position="743"/>
        <end position="1079"/>
    </location>
</feature>
<reference evidence="12" key="2">
    <citation type="submission" date="2015-08" db="UniProtKB">
        <authorList>
            <consortium name="WormBaseParasite"/>
        </authorList>
    </citation>
    <scope>IDENTIFICATION</scope>
</reference>
<organism evidence="11 12">
    <name type="scientific">Strongyloides venezuelensis</name>
    <name type="common">Threadworm</name>
    <dbReference type="NCBI Taxonomy" id="75913"/>
    <lineage>
        <taxon>Eukaryota</taxon>
        <taxon>Metazoa</taxon>
        <taxon>Ecdysozoa</taxon>
        <taxon>Nematoda</taxon>
        <taxon>Chromadorea</taxon>
        <taxon>Rhabditida</taxon>
        <taxon>Tylenchina</taxon>
        <taxon>Panagrolaimomorpha</taxon>
        <taxon>Strongyloidoidea</taxon>
        <taxon>Strongyloididae</taxon>
        <taxon>Strongyloides</taxon>
    </lineage>
</organism>
<dbReference type="PROSITE" id="PS50020">
    <property type="entry name" value="WW_DOMAIN_2"/>
    <property type="match status" value="2"/>
</dbReference>
<dbReference type="Pfam" id="PF16562">
    <property type="entry name" value="HECW_N"/>
    <property type="match status" value="1"/>
</dbReference>
<comment type="pathway">
    <text evidence="2">Protein modification; protein ubiquitination.</text>
</comment>
<dbReference type="SMART" id="SM00119">
    <property type="entry name" value="HECTc"/>
    <property type="match status" value="1"/>
</dbReference>
<dbReference type="FunFam" id="3.30.2160.10:FF:000001">
    <property type="entry name" value="E3 ubiquitin-protein ligase NEDD4-like"/>
    <property type="match status" value="1"/>
</dbReference>
<dbReference type="Pfam" id="PF18436">
    <property type="entry name" value="HECW1_helix"/>
    <property type="match status" value="1"/>
</dbReference>
<dbReference type="GO" id="GO:0048814">
    <property type="term" value="P:regulation of dendrite morphogenesis"/>
    <property type="evidence" value="ECO:0007669"/>
    <property type="project" value="TreeGrafter"/>
</dbReference>
<dbReference type="Gene3D" id="2.20.70.10">
    <property type="match status" value="2"/>
</dbReference>
<dbReference type="GO" id="GO:0006511">
    <property type="term" value="P:ubiquitin-dependent protein catabolic process"/>
    <property type="evidence" value="ECO:0007669"/>
    <property type="project" value="TreeGrafter"/>
</dbReference>
<keyword evidence="6 7" id="KW-0833">Ubl conjugation pathway</keyword>
<comment type="catalytic activity">
    <reaction evidence="1">
        <text>S-ubiquitinyl-[E2 ubiquitin-conjugating enzyme]-L-cysteine + [acceptor protein]-L-lysine = [E2 ubiquitin-conjugating enzyme]-L-cysteine + N(6)-ubiquitinyl-[acceptor protein]-L-lysine.</text>
        <dbReference type="EC" id="2.3.2.26"/>
    </reaction>
</comment>
<keyword evidence="5" id="KW-0677">Repeat</keyword>
<dbReference type="InterPro" id="IPR040524">
    <property type="entry name" value="HECW1_helix"/>
</dbReference>
<dbReference type="InterPro" id="IPR050409">
    <property type="entry name" value="E3_ubiq-protein_ligase"/>
</dbReference>
<dbReference type="PANTHER" id="PTHR11254:SF320">
    <property type="entry name" value="HECT-TYPE E3 UBIQUITIN TRANSFERASE"/>
    <property type="match status" value="1"/>
</dbReference>